<accession>A0A077ZZU0</accession>
<gene>
    <name evidence="1" type="primary">Contig2862.g3066</name>
    <name evidence="1" type="ORF">STYLEM_3031</name>
</gene>
<dbReference type="Gene3D" id="2.120.10.80">
    <property type="entry name" value="Kelch-type beta propeller"/>
    <property type="match status" value="1"/>
</dbReference>
<dbReference type="InParanoid" id="A0A077ZZU0"/>
<protein>
    <recommendedName>
        <fullName evidence="3">Kelch motif family protein</fullName>
    </recommendedName>
</protein>
<evidence type="ECO:0000313" key="1">
    <source>
        <dbReference type="EMBL" id="CDW74038.1"/>
    </source>
</evidence>
<dbReference type="SUPFAM" id="SSF50965">
    <property type="entry name" value="Galactose oxidase, central domain"/>
    <property type="match status" value="1"/>
</dbReference>
<keyword evidence="2" id="KW-1185">Reference proteome</keyword>
<evidence type="ECO:0008006" key="3">
    <source>
        <dbReference type="Google" id="ProtNLM"/>
    </source>
</evidence>
<organism evidence="1 2">
    <name type="scientific">Stylonychia lemnae</name>
    <name type="common">Ciliate</name>
    <dbReference type="NCBI Taxonomy" id="5949"/>
    <lineage>
        <taxon>Eukaryota</taxon>
        <taxon>Sar</taxon>
        <taxon>Alveolata</taxon>
        <taxon>Ciliophora</taxon>
        <taxon>Intramacronucleata</taxon>
        <taxon>Spirotrichea</taxon>
        <taxon>Stichotrichia</taxon>
        <taxon>Sporadotrichida</taxon>
        <taxon>Oxytrichidae</taxon>
        <taxon>Stylonychinae</taxon>
        <taxon>Stylonychia</taxon>
    </lineage>
</organism>
<proteinExistence type="predicted"/>
<evidence type="ECO:0000313" key="2">
    <source>
        <dbReference type="Proteomes" id="UP000039865"/>
    </source>
</evidence>
<name>A0A077ZZU0_STYLE</name>
<dbReference type="EMBL" id="CCKQ01002942">
    <property type="protein sequence ID" value="CDW74038.1"/>
    <property type="molecule type" value="Genomic_DNA"/>
</dbReference>
<dbReference type="InterPro" id="IPR011043">
    <property type="entry name" value="Gal_Oxase/kelch_b-propeller"/>
</dbReference>
<reference evidence="1 2" key="1">
    <citation type="submission" date="2014-06" db="EMBL/GenBank/DDBJ databases">
        <authorList>
            <person name="Swart Estienne"/>
        </authorList>
    </citation>
    <scope>NUCLEOTIDE SEQUENCE [LARGE SCALE GENOMIC DNA]</scope>
    <source>
        <strain evidence="1 2">130c</strain>
    </source>
</reference>
<sequence>MNKSVVVARHSYAIFSILQFLRPSLRTRLQLLCKYFYDKIIPELVFSFPILESNKDDYFELFKDQKVIRINQSSGQTILYSQQIRQLVNTSLSPQNQIVQQWNNTKLEVPAGFQFEKIIFVDYQYYLFNSTPTAMKVYKLIGNKIVQVNEAKMVKTIQSCYVAVQNRYILRIGGYQSLLDEKKSKQMVFSMRIAPKSNTQYDNIIKIFDIVTNQWINTNKFGQLSNIRHGCSASVHNKNLYVFGGSYFIQSGNRINVLAHQPTIEKQDLLNPQQQFQVIDFKMKIPMETLFSCQHLAQDHFFIFGQIESKANATKTKQSKLICNFYRYNVSSHQYQKKKQGKVEDKILDQLQTQGLEKQKQNTNFQDIKAYNGIHVITNDFGAVVFQDKELLNHEKYILSWKIGYDAVKQPDPPKPKLLKPSVNDQAKIGQNLNKRPQTALPIRKTNLAQRPQSAVTRPVVSRRLVQGIINQR</sequence>
<dbReference type="Proteomes" id="UP000039865">
    <property type="component" value="Unassembled WGS sequence"/>
</dbReference>
<dbReference type="AlphaFoldDB" id="A0A077ZZU0"/>
<dbReference type="InterPro" id="IPR015915">
    <property type="entry name" value="Kelch-typ_b-propeller"/>
</dbReference>